<dbReference type="InterPro" id="IPR030395">
    <property type="entry name" value="GP_PDE_dom"/>
</dbReference>
<dbReference type="RefSeq" id="WP_188691335.1">
    <property type="nucleotide sequence ID" value="NZ_BMLY01000002.1"/>
</dbReference>
<comment type="caution">
    <text evidence="2">The sequence shown here is derived from an EMBL/GenBank/DDBJ whole genome shotgun (WGS) entry which is preliminary data.</text>
</comment>
<dbReference type="PANTHER" id="PTHR46211:SF1">
    <property type="entry name" value="GLYCEROPHOSPHODIESTER PHOSPHODIESTERASE, CYTOPLASMIC"/>
    <property type="match status" value="1"/>
</dbReference>
<gene>
    <name evidence="2" type="primary">ugpQ</name>
    <name evidence="2" type="ORF">GCM10010971_15250</name>
</gene>
<keyword evidence="3" id="KW-1185">Reference proteome</keyword>
<proteinExistence type="predicted"/>
<dbReference type="Pfam" id="PF03009">
    <property type="entry name" value="GDPD"/>
    <property type="match status" value="1"/>
</dbReference>
<protein>
    <submittedName>
        <fullName evidence="2">Glycerophosphoryl diester phosphodiesterase</fullName>
    </submittedName>
</protein>
<dbReference type="SUPFAM" id="SSF51695">
    <property type="entry name" value="PLC-like phosphodiesterases"/>
    <property type="match status" value="1"/>
</dbReference>
<dbReference type="InterPro" id="IPR017946">
    <property type="entry name" value="PLC-like_Pdiesterase_TIM-brl"/>
</dbReference>
<evidence type="ECO:0000313" key="3">
    <source>
        <dbReference type="Proteomes" id="UP000621859"/>
    </source>
</evidence>
<accession>A0ABQ2PK07</accession>
<dbReference type="CDD" id="cd08562">
    <property type="entry name" value="GDPD_EcUgpQ_like"/>
    <property type="match status" value="1"/>
</dbReference>
<dbReference type="PANTHER" id="PTHR46211">
    <property type="entry name" value="GLYCEROPHOSPHORYL DIESTER PHOSPHODIESTERASE"/>
    <property type="match status" value="1"/>
</dbReference>
<dbReference type="Proteomes" id="UP000621859">
    <property type="component" value="Unassembled WGS sequence"/>
</dbReference>
<dbReference type="EMBL" id="BMLY01000002">
    <property type="protein sequence ID" value="GGP25706.1"/>
    <property type="molecule type" value="Genomic_DNA"/>
</dbReference>
<dbReference type="Gene3D" id="3.20.20.190">
    <property type="entry name" value="Phosphatidylinositol (PI) phosphodiesterase"/>
    <property type="match status" value="1"/>
</dbReference>
<dbReference type="NCBIfam" id="NF006989">
    <property type="entry name" value="PRK09454.1"/>
    <property type="match status" value="1"/>
</dbReference>
<name>A0ABQ2PK07_9NEIS</name>
<reference evidence="3" key="1">
    <citation type="journal article" date="2019" name="Int. J. Syst. Evol. Microbiol.">
        <title>The Global Catalogue of Microorganisms (GCM) 10K type strain sequencing project: providing services to taxonomists for standard genome sequencing and annotation.</title>
        <authorList>
            <consortium name="The Broad Institute Genomics Platform"/>
            <consortium name="The Broad Institute Genome Sequencing Center for Infectious Disease"/>
            <person name="Wu L."/>
            <person name="Ma J."/>
        </authorList>
    </citation>
    <scope>NUCLEOTIDE SEQUENCE [LARGE SCALE GENOMIC DNA]</scope>
    <source>
        <strain evidence="3">CGMCC 1.8860</strain>
    </source>
</reference>
<dbReference type="PROSITE" id="PS51704">
    <property type="entry name" value="GP_PDE"/>
    <property type="match status" value="1"/>
</dbReference>
<feature type="domain" description="GP-PDE" evidence="1">
    <location>
        <begin position="7"/>
        <end position="245"/>
    </location>
</feature>
<evidence type="ECO:0000259" key="1">
    <source>
        <dbReference type="PROSITE" id="PS51704"/>
    </source>
</evidence>
<evidence type="ECO:0000313" key="2">
    <source>
        <dbReference type="EMBL" id="GGP25706.1"/>
    </source>
</evidence>
<sequence>MSDWPYPFLFAHRGGGRLAPENTLAGMMKATECGYQAVEFDVKLTADNVCVLLHDDTLDRTSDGHGPMAQKRFADLLDVDAGSWKGEEFAGEPIPAFSDVGLYCVRSRLMANVEIKPCPGRDVETGQLVARDAALFWQGESVPPLLSSFSYEALQAAVAAAPWLPVGWLIDHWQEDWQSRLQALEAVSLHCNHKILTAERVKAVREAGYHVLAYTVNDIARARALKAWGVSGVFTDELDLMRQDETLVVAG</sequence>
<organism evidence="2 3">
    <name type="scientific">Silvimonas amylolytica</name>
    <dbReference type="NCBI Taxonomy" id="449663"/>
    <lineage>
        <taxon>Bacteria</taxon>
        <taxon>Pseudomonadati</taxon>
        <taxon>Pseudomonadota</taxon>
        <taxon>Betaproteobacteria</taxon>
        <taxon>Neisseriales</taxon>
        <taxon>Chitinibacteraceae</taxon>
        <taxon>Silvimonas</taxon>
    </lineage>
</organism>